<keyword evidence="1" id="KW-0472">Membrane</keyword>
<evidence type="ECO:0000313" key="2">
    <source>
        <dbReference type="EMBL" id="KAB6335295.1"/>
    </source>
</evidence>
<dbReference type="RefSeq" id="WP_138344048.1">
    <property type="nucleotide sequence ID" value="NZ_WDCP01000157.1"/>
</dbReference>
<keyword evidence="1" id="KW-1133">Transmembrane helix</keyword>
<organism evidence="2 3">
    <name type="scientific">Bacteroides xylanisolvens</name>
    <dbReference type="NCBI Taxonomy" id="371601"/>
    <lineage>
        <taxon>Bacteria</taxon>
        <taxon>Pseudomonadati</taxon>
        <taxon>Bacteroidota</taxon>
        <taxon>Bacteroidia</taxon>
        <taxon>Bacteroidales</taxon>
        <taxon>Bacteroidaceae</taxon>
        <taxon>Bacteroides</taxon>
    </lineage>
</organism>
<gene>
    <name evidence="2" type="ORF">GAZ43_26715</name>
</gene>
<feature type="transmembrane region" description="Helical" evidence="1">
    <location>
        <begin position="111"/>
        <end position="132"/>
    </location>
</feature>
<comment type="caution">
    <text evidence="2">The sequence shown here is derived from an EMBL/GenBank/DDBJ whole genome shotgun (WGS) entry which is preliminary data.</text>
</comment>
<feature type="transmembrane region" description="Helical" evidence="1">
    <location>
        <begin position="16"/>
        <end position="36"/>
    </location>
</feature>
<name>A0A7J5Q440_9BACE</name>
<feature type="transmembrane region" description="Helical" evidence="1">
    <location>
        <begin position="48"/>
        <end position="74"/>
    </location>
</feature>
<evidence type="ECO:0000256" key="1">
    <source>
        <dbReference type="SAM" id="Phobius"/>
    </source>
</evidence>
<proteinExistence type="predicted"/>
<feature type="transmembrane region" description="Helical" evidence="1">
    <location>
        <begin position="81"/>
        <end position="99"/>
    </location>
</feature>
<dbReference type="EMBL" id="WDCP01000157">
    <property type="protein sequence ID" value="KAB6335295.1"/>
    <property type="molecule type" value="Genomic_DNA"/>
</dbReference>
<sequence>MNFEKIFEMLNELQKSALICLIIQLPLCYTFMYIYSDFFAQQDFINRTIFALSLDMSILFISIFGLLIVSIILGRYDTSSVMYLFTGGVIYSFSIYILEKIVDNNVGISKIVINYIFFMSGIFITSIVIRIIEHNKKKKV</sequence>
<dbReference type="AlphaFoldDB" id="A0A7J5Q440"/>
<reference evidence="2 3" key="1">
    <citation type="journal article" date="2019" name="Nat. Med.">
        <title>A library of human gut bacterial isolates paired with longitudinal multiomics data enables mechanistic microbiome research.</title>
        <authorList>
            <person name="Poyet M."/>
            <person name="Groussin M."/>
            <person name="Gibbons S.M."/>
            <person name="Avila-Pacheco J."/>
            <person name="Jiang X."/>
            <person name="Kearney S.M."/>
            <person name="Perrotta A.R."/>
            <person name="Berdy B."/>
            <person name="Zhao S."/>
            <person name="Lieberman T.D."/>
            <person name="Swanson P.K."/>
            <person name="Smith M."/>
            <person name="Roesemann S."/>
            <person name="Alexander J.E."/>
            <person name="Rich S.A."/>
            <person name="Livny J."/>
            <person name="Vlamakis H."/>
            <person name="Clish C."/>
            <person name="Bullock K."/>
            <person name="Deik A."/>
            <person name="Scott J."/>
            <person name="Pierce K.A."/>
            <person name="Xavier R.J."/>
            <person name="Alm E.J."/>
        </authorList>
    </citation>
    <scope>NUCLEOTIDE SEQUENCE [LARGE SCALE GENOMIC DNA]</scope>
    <source>
        <strain evidence="2 3">BIOML-A16</strain>
    </source>
</reference>
<protein>
    <submittedName>
        <fullName evidence="2">Uncharacterized protein</fullName>
    </submittedName>
</protein>
<dbReference type="Proteomes" id="UP000438288">
    <property type="component" value="Unassembled WGS sequence"/>
</dbReference>
<evidence type="ECO:0000313" key="3">
    <source>
        <dbReference type="Proteomes" id="UP000438288"/>
    </source>
</evidence>
<keyword evidence="1" id="KW-0812">Transmembrane</keyword>
<accession>A0A7J5Q440</accession>